<organism evidence="9 10">
    <name type="scientific">Lithohypha guttulata</name>
    <dbReference type="NCBI Taxonomy" id="1690604"/>
    <lineage>
        <taxon>Eukaryota</taxon>
        <taxon>Fungi</taxon>
        <taxon>Dikarya</taxon>
        <taxon>Ascomycota</taxon>
        <taxon>Pezizomycotina</taxon>
        <taxon>Eurotiomycetes</taxon>
        <taxon>Chaetothyriomycetidae</taxon>
        <taxon>Chaetothyriales</taxon>
        <taxon>Trichomeriaceae</taxon>
        <taxon>Lithohypha</taxon>
    </lineage>
</organism>
<evidence type="ECO:0000256" key="3">
    <source>
        <dbReference type="ARBA" id="ARBA00022692"/>
    </source>
</evidence>
<feature type="transmembrane region" description="Helical" evidence="7">
    <location>
        <begin position="220"/>
        <end position="245"/>
    </location>
</feature>
<proteinExistence type="predicted"/>
<keyword evidence="3 7" id="KW-0812">Transmembrane</keyword>
<dbReference type="SUPFAM" id="SSF103473">
    <property type="entry name" value="MFS general substrate transporter"/>
    <property type="match status" value="1"/>
</dbReference>
<sequence>MTDATRNLGARSDEVNTQAATISNLGDEADRHDSLTSHADSSSDTSAISQGHDDLEKVPTARDEQSQPATNAQRTVTTLPNAPPHSVFTSGQKKFIVFMASWAGFFSPVSANIYFPALNALAADLNVSYTLINLTLTSYMIFQGLAPAFIGSLADSLGRRPAYFFCFVVYIVANIGLALQDSYAALFVLRCVQSSGSSATIAMASGVVADVSTPAERGAYMGFTLAGSLLGPAIGPVIGGILSQFLGWRSIFWFLTIFAVTFLVLFLIFFPETARNTVGNGSIPPKVWNMSLMSYLALRKARKDGLEHDAPVEATASQNTQPGKKKHGFPNPLASLNILLDKQTAVLLFYNALIFAAFYDVTAVIPSQFAQIYHFNDLQIGLCYIPFGFGSTSAALVNGQLLDRNFARWCRKLDVQVRKGRDQDLSNFPIERARLEIALPATYVASAMTIVFGWVLDVEGPLAAILVVLFLTSFSMTVAFNVTSTLLVDFYPKSPATATAANNLVRCLLGAGATAAVIPMVNAMGRGWTFTFLALLLLVASPMMWLNIWYGMKWRAERKERNESKQQARETKRSDKAEKGAVGRAWEDAERKEPPVEGGVPEIAAVAEKDMEREQAGTGRRGLYRAQSHDHVH</sequence>
<dbReference type="Gene3D" id="1.20.1720.10">
    <property type="entry name" value="Multidrug resistance protein D"/>
    <property type="match status" value="1"/>
</dbReference>
<feature type="region of interest" description="Disordered" evidence="6">
    <location>
        <begin position="561"/>
        <end position="633"/>
    </location>
</feature>
<dbReference type="PANTHER" id="PTHR23502">
    <property type="entry name" value="MAJOR FACILITATOR SUPERFAMILY"/>
    <property type="match status" value="1"/>
</dbReference>
<feature type="transmembrane region" description="Helical" evidence="7">
    <location>
        <begin position="378"/>
        <end position="402"/>
    </location>
</feature>
<dbReference type="Pfam" id="PF07690">
    <property type="entry name" value="MFS_1"/>
    <property type="match status" value="1"/>
</dbReference>
<keyword evidence="5 7" id="KW-0472">Membrane</keyword>
<evidence type="ECO:0000256" key="2">
    <source>
        <dbReference type="ARBA" id="ARBA00022448"/>
    </source>
</evidence>
<evidence type="ECO:0000313" key="9">
    <source>
        <dbReference type="EMBL" id="KAK5081828.1"/>
    </source>
</evidence>
<keyword evidence="2" id="KW-0813">Transport</keyword>
<feature type="transmembrane region" description="Helical" evidence="7">
    <location>
        <begin position="185"/>
        <end position="208"/>
    </location>
</feature>
<feature type="transmembrane region" description="Helical" evidence="7">
    <location>
        <begin position="251"/>
        <end position="270"/>
    </location>
</feature>
<feature type="transmembrane region" description="Helical" evidence="7">
    <location>
        <begin position="345"/>
        <end position="366"/>
    </location>
</feature>
<evidence type="ECO:0000256" key="7">
    <source>
        <dbReference type="SAM" id="Phobius"/>
    </source>
</evidence>
<accession>A0ABR0K0Y0</accession>
<comment type="subcellular location">
    <subcellularLocation>
        <location evidence="1">Membrane</location>
        <topology evidence="1">Multi-pass membrane protein</topology>
    </subcellularLocation>
</comment>
<feature type="transmembrane region" description="Helical" evidence="7">
    <location>
        <begin position="127"/>
        <end position="150"/>
    </location>
</feature>
<protein>
    <recommendedName>
        <fullName evidence="8">Major facilitator superfamily (MFS) profile domain-containing protein</fullName>
    </recommendedName>
</protein>
<feature type="transmembrane region" description="Helical" evidence="7">
    <location>
        <begin position="527"/>
        <end position="550"/>
    </location>
</feature>
<dbReference type="InterPro" id="IPR036259">
    <property type="entry name" value="MFS_trans_sf"/>
</dbReference>
<evidence type="ECO:0000313" key="10">
    <source>
        <dbReference type="Proteomes" id="UP001345013"/>
    </source>
</evidence>
<dbReference type="InterPro" id="IPR020846">
    <property type="entry name" value="MFS_dom"/>
</dbReference>
<comment type="caution">
    <text evidence="9">The sequence shown here is derived from an EMBL/GenBank/DDBJ whole genome shotgun (WGS) entry which is preliminary data.</text>
</comment>
<dbReference type="InterPro" id="IPR011701">
    <property type="entry name" value="MFS"/>
</dbReference>
<feature type="transmembrane region" description="Helical" evidence="7">
    <location>
        <begin position="95"/>
        <end position="115"/>
    </location>
</feature>
<feature type="transmembrane region" description="Helical" evidence="7">
    <location>
        <begin position="503"/>
        <end position="521"/>
    </location>
</feature>
<feature type="transmembrane region" description="Helical" evidence="7">
    <location>
        <begin position="462"/>
        <end position="491"/>
    </location>
</feature>
<dbReference type="Gene3D" id="1.20.1250.20">
    <property type="entry name" value="MFS general substrate transporter like domains"/>
    <property type="match status" value="1"/>
</dbReference>
<feature type="compositionally biased region" description="Polar residues" evidence="6">
    <location>
        <begin position="66"/>
        <end position="80"/>
    </location>
</feature>
<evidence type="ECO:0000256" key="1">
    <source>
        <dbReference type="ARBA" id="ARBA00004141"/>
    </source>
</evidence>
<feature type="region of interest" description="Disordered" evidence="6">
    <location>
        <begin position="1"/>
        <end position="85"/>
    </location>
</feature>
<evidence type="ECO:0000259" key="8">
    <source>
        <dbReference type="PROSITE" id="PS50850"/>
    </source>
</evidence>
<dbReference type="PROSITE" id="PS50850">
    <property type="entry name" value="MFS"/>
    <property type="match status" value="1"/>
</dbReference>
<gene>
    <name evidence="9" type="ORF">LTR24_008131</name>
</gene>
<evidence type="ECO:0000256" key="5">
    <source>
        <dbReference type="ARBA" id="ARBA00023136"/>
    </source>
</evidence>
<feature type="compositionally biased region" description="Basic and acidic residues" evidence="6">
    <location>
        <begin position="561"/>
        <end position="595"/>
    </location>
</feature>
<feature type="compositionally biased region" description="Polar residues" evidence="6">
    <location>
        <begin position="15"/>
        <end position="24"/>
    </location>
</feature>
<feature type="compositionally biased region" description="Basic and acidic residues" evidence="6">
    <location>
        <begin position="51"/>
        <end position="65"/>
    </location>
</feature>
<feature type="compositionally biased region" description="Low complexity" evidence="6">
    <location>
        <begin position="36"/>
        <end position="49"/>
    </location>
</feature>
<feature type="transmembrane region" description="Helical" evidence="7">
    <location>
        <begin position="162"/>
        <end position="179"/>
    </location>
</feature>
<feature type="transmembrane region" description="Helical" evidence="7">
    <location>
        <begin position="437"/>
        <end position="456"/>
    </location>
</feature>
<dbReference type="CDD" id="cd17323">
    <property type="entry name" value="MFS_Tpo1_MDR_like"/>
    <property type="match status" value="1"/>
</dbReference>
<dbReference type="EMBL" id="JAVRRG010000134">
    <property type="protein sequence ID" value="KAK5081828.1"/>
    <property type="molecule type" value="Genomic_DNA"/>
</dbReference>
<evidence type="ECO:0000256" key="6">
    <source>
        <dbReference type="SAM" id="MobiDB-lite"/>
    </source>
</evidence>
<dbReference type="Proteomes" id="UP001345013">
    <property type="component" value="Unassembled WGS sequence"/>
</dbReference>
<reference evidence="9 10" key="1">
    <citation type="submission" date="2023-08" db="EMBL/GenBank/DDBJ databases">
        <title>Black Yeasts Isolated from many extreme environments.</title>
        <authorList>
            <person name="Coleine C."/>
            <person name="Stajich J.E."/>
            <person name="Selbmann L."/>
        </authorList>
    </citation>
    <scope>NUCLEOTIDE SEQUENCE [LARGE SCALE GENOMIC DNA]</scope>
    <source>
        <strain evidence="9 10">CCFEE 5885</strain>
    </source>
</reference>
<evidence type="ECO:0000256" key="4">
    <source>
        <dbReference type="ARBA" id="ARBA00022989"/>
    </source>
</evidence>
<feature type="domain" description="Major facilitator superfamily (MFS) profile" evidence="8">
    <location>
        <begin position="96"/>
        <end position="552"/>
    </location>
</feature>
<keyword evidence="4 7" id="KW-1133">Transmembrane helix</keyword>
<keyword evidence="10" id="KW-1185">Reference proteome</keyword>
<name>A0ABR0K0Y0_9EURO</name>
<dbReference type="PANTHER" id="PTHR23502:SF51">
    <property type="entry name" value="QUINIDINE RESISTANCE PROTEIN 1-RELATED"/>
    <property type="match status" value="1"/>
</dbReference>